<dbReference type="Gene3D" id="3.90.640.10">
    <property type="entry name" value="Actin, Chain A, domain 4"/>
    <property type="match status" value="1"/>
</dbReference>
<name>A0A7S2K1R8_9STRA</name>
<organism evidence="4">
    <name type="scientific">Leptocylindrus danicus</name>
    <dbReference type="NCBI Taxonomy" id="163516"/>
    <lineage>
        <taxon>Eukaryota</taxon>
        <taxon>Sar</taxon>
        <taxon>Stramenopiles</taxon>
        <taxon>Ochrophyta</taxon>
        <taxon>Bacillariophyta</taxon>
        <taxon>Coscinodiscophyceae</taxon>
        <taxon>Chaetocerotophycidae</taxon>
        <taxon>Leptocylindrales</taxon>
        <taxon>Leptocylindraceae</taxon>
        <taxon>Leptocylindrus</taxon>
    </lineage>
</organism>
<accession>A0A7S2K1R8</accession>
<keyword evidence="1" id="KW-0378">Hydrolase</keyword>
<sequence>MAEMNIENLRTLVCDQGSGCLKIGSAGDNQPSNTIPSLVARDAESGLNCVGEDALKYPQCKSFITNGIVRDWDALDRLWDMAFRSKLGLDDASNHKILLSEQPFNPLDNRKMMLERLFETFLFGAVNFSSQAMLSLYAQGLLTGVVVDIGYESTNIVPVYDGFLPQHLTRRLDIGGNDITQYLNNLLIRRGYRLYNHETFNEINRAKEKLCYTALDLEQERALARETTVLVEAYTLPDGTTVKVGQERFEAPEALFDPTLVNIECKGLCDAIFDTIQKADIDTRAKYMQHIVICGGSSMFPDFAARLENGIRQKYLTTVLNGDTERLQKFPVNVEASPMRKDLVFLGGSVLAELMNNKDDFWITKMDYNEEGIDRALSKLSL</sequence>
<evidence type="ECO:0000256" key="3">
    <source>
        <dbReference type="RuleBase" id="RU000487"/>
    </source>
</evidence>
<proteinExistence type="inferred from homology"/>
<dbReference type="Gene3D" id="3.30.420.40">
    <property type="match status" value="2"/>
</dbReference>
<comment type="catalytic activity">
    <reaction evidence="2">
        <text>ATP + H2O = ADP + phosphate + H(+)</text>
        <dbReference type="Rhea" id="RHEA:13065"/>
        <dbReference type="ChEBI" id="CHEBI:15377"/>
        <dbReference type="ChEBI" id="CHEBI:15378"/>
        <dbReference type="ChEBI" id="CHEBI:30616"/>
        <dbReference type="ChEBI" id="CHEBI:43474"/>
        <dbReference type="ChEBI" id="CHEBI:456216"/>
    </reaction>
</comment>
<dbReference type="FunFam" id="3.90.640.10:FF:000007">
    <property type="entry name" value="Actin like 7B"/>
    <property type="match status" value="1"/>
</dbReference>
<dbReference type="InterPro" id="IPR043129">
    <property type="entry name" value="ATPase_NBD"/>
</dbReference>
<dbReference type="SUPFAM" id="SSF53067">
    <property type="entry name" value="Actin-like ATPase domain"/>
    <property type="match status" value="2"/>
</dbReference>
<dbReference type="AlphaFoldDB" id="A0A7S2K1R8"/>
<evidence type="ECO:0000256" key="1">
    <source>
        <dbReference type="ARBA" id="ARBA00022801"/>
    </source>
</evidence>
<evidence type="ECO:0000313" key="4">
    <source>
        <dbReference type="EMBL" id="CAD9562419.1"/>
    </source>
</evidence>
<evidence type="ECO:0008006" key="5">
    <source>
        <dbReference type="Google" id="ProtNLM"/>
    </source>
</evidence>
<protein>
    <recommendedName>
        <fullName evidence="5">Actin-related protein 2</fullName>
    </recommendedName>
</protein>
<reference evidence="4" key="1">
    <citation type="submission" date="2021-01" db="EMBL/GenBank/DDBJ databases">
        <authorList>
            <person name="Corre E."/>
            <person name="Pelletier E."/>
            <person name="Niang G."/>
            <person name="Scheremetjew M."/>
            <person name="Finn R."/>
            <person name="Kale V."/>
            <person name="Holt S."/>
            <person name="Cochrane G."/>
            <person name="Meng A."/>
            <person name="Brown T."/>
            <person name="Cohen L."/>
        </authorList>
    </citation>
    <scope>NUCLEOTIDE SEQUENCE</scope>
    <source>
        <strain evidence="4">B650</strain>
    </source>
</reference>
<dbReference type="PRINTS" id="PR00190">
    <property type="entry name" value="ACTIN"/>
</dbReference>
<dbReference type="PROSITE" id="PS00432">
    <property type="entry name" value="ACTINS_2"/>
    <property type="match status" value="1"/>
</dbReference>
<dbReference type="PANTHER" id="PTHR11937">
    <property type="entry name" value="ACTIN"/>
    <property type="match status" value="1"/>
</dbReference>
<dbReference type="SMART" id="SM00268">
    <property type="entry name" value="ACTIN"/>
    <property type="match status" value="1"/>
</dbReference>
<evidence type="ECO:0000256" key="2">
    <source>
        <dbReference type="ARBA" id="ARBA00049360"/>
    </source>
</evidence>
<comment type="similarity">
    <text evidence="3">Belongs to the actin family.</text>
</comment>
<dbReference type="InterPro" id="IPR004000">
    <property type="entry name" value="Actin"/>
</dbReference>
<dbReference type="Pfam" id="PF00022">
    <property type="entry name" value="Actin"/>
    <property type="match status" value="1"/>
</dbReference>
<dbReference type="EMBL" id="HBGY01005738">
    <property type="protein sequence ID" value="CAD9562419.1"/>
    <property type="molecule type" value="Transcribed_RNA"/>
</dbReference>
<dbReference type="GO" id="GO:0016787">
    <property type="term" value="F:hydrolase activity"/>
    <property type="evidence" value="ECO:0007669"/>
    <property type="project" value="UniProtKB-KW"/>
</dbReference>
<gene>
    <name evidence="4" type="ORF">LDAN0321_LOCUS3518</name>
</gene>
<dbReference type="InterPro" id="IPR004001">
    <property type="entry name" value="Actin_CS"/>
</dbReference>